<dbReference type="InParanoid" id="A0A0C3ES45"/>
<evidence type="ECO:0000313" key="2">
    <source>
        <dbReference type="EMBL" id="KIM70944.1"/>
    </source>
</evidence>
<gene>
    <name evidence="2" type="ORF">PILCRDRAFT_17588</name>
</gene>
<dbReference type="OrthoDB" id="10460054at2759"/>
<sequence>MRKRRIEQVEAYYAHEIQSSQQGTSKDIVAPTEAAGEPETTVKKDAATVGRNITPAENEGNGALGGIGRKASDGLGQRRSQGLSGVPPSVHYLCEEVGLAGPAWETMGAEWQALASLWLRAEKALFKSGRTDLSFDEVRKSGIPEEWKDWIYAKIMKTDAKRPSESFGKVFTNYLGGLPSGAVAIGGAVMDNIWCRPGKTGILGLILCLYWQGEYSGAGNEWNANIQCVKGIFDAILAEPELQRSKRDRAASGGDGPSKRKRS</sequence>
<evidence type="ECO:0000313" key="3">
    <source>
        <dbReference type="Proteomes" id="UP000054166"/>
    </source>
</evidence>
<reference evidence="2 3" key="1">
    <citation type="submission" date="2014-04" db="EMBL/GenBank/DDBJ databases">
        <authorList>
            <consortium name="DOE Joint Genome Institute"/>
            <person name="Kuo A."/>
            <person name="Tarkka M."/>
            <person name="Buscot F."/>
            <person name="Kohler A."/>
            <person name="Nagy L.G."/>
            <person name="Floudas D."/>
            <person name="Copeland A."/>
            <person name="Barry K.W."/>
            <person name="Cichocki N."/>
            <person name="Veneault-Fourrey C."/>
            <person name="LaButti K."/>
            <person name="Lindquist E.A."/>
            <person name="Lipzen A."/>
            <person name="Lundell T."/>
            <person name="Morin E."/>
            <person name="Murat C."/>
            <person name="Sun H."/>
            <person name="Tunlid A."/>
            <person name="Henrissat B."/>
            <person name="Grigoriev I.V."/>
            <person name="Hibbett D.S."/>
            <person name="Martin F."/>
            <person name="Nordberg H.P."/>
            <person name="Cantor M.N."/>
            <person name="Hua S.X."/>
        </authorList>
    </citation>
    <scope>NUCLEOTIDE SEQUENCE [LARGE SCALE GENOMIC DNA]</scope>
    <source>
        <strain evidence="2 3">F 1598</strain>
    </source>
</reference>
<organism evidence="2 3">
    <name type="scientific">Piloderma croceum (strain F 1598)</name>
    <dbReference type="NCBI Taxonomy" id="765440"/>
    <lineage>
        <taxon>Eukaryota</taxon>
        <taxon>Fungi</taxon>
        <taxon>Dikarya</taxon>
        <taxon>Basidiomycota</taxon>
        <taxon>Agaricomycotina</taxon>
        <taxon>Agaricomycetes</taxon>
        <taxon>Agaricomycetidae</taxon>
        <taxon>Atheliales</taxon>
        <taxon>Atheliaceae</taxon>
        <taxon>Piloderma</taxon>
    </lineage>
</organism>
<dbReference type="Proteomes" id="UP000054166">
    <property type="component" value="Unassembled WGS sequence"/>
</dbReference>
<name>A0A0C3ES45_PILCF</name>
<protein>
    <submittedName>
        <fullName evidence="2">Uncharacterized protein</fullName>
    </submittedName>
</protein>
<keyword evidence="3" id="KW-1185">Reference proteome</keyword>
<feature type="region of interest" description="Disordered" evidence="1">
    <location>
        <begin position="244"/>
        <end position="263"/>
    </location>
</feature>
<evidence type="ECO:0000256" key="1">
    <source>
        <dbReference type="SAM" id="MobiDB-lite"/>
    </source>
</evidence>
<proteinExistence type="predicted"/>
<dbReference type="AlphaFoldDB" id="A0A0C3ES45"/>
<accession>A0A0C3ES45</accession>
<dbReference type="EMBL" id="KN833684">
    <property type="protein sequence ID" value="KIM70944.1"/>
    <property type="molecule type" value="Genomic_DNA"/>
</dbReference>
<dbReference type="HOGENOM" id="CLU_1058115_0_0_1"/>
<reference evidence="3" key="2">
    <citation type="submission" date="2015-01" db="EMBL/GenBank/DDBJ databases">
        <title>Evolutionary Origins and Diversification of the Mycorrhizal Mutualists.</title>
        <authorList>
            <consortium name="DOE Joint Genome Institute"/>
            <consortium name="Mycorrhizal Genomics Consortium"/>
            <person name="Kohler A."/>
            <person name="Kuo A."/>
            <person name="Nagy L.G."/>
            <person name="Floudas D."/>
            <person name="Copeland A."/>
            <person name="Barry K.W."/>
            <person name="Cichocki N."/>
            <person name="Veneault-Fourrey C."/>
            <person name="LaButti K."/>
            <person name="Lindquist E.A."/>
            <person name="Lipzen A."/>
            <person name="Lundell T."/>
            <person name="Morin E."/>
            <person name="Murat C."/>
            <person name="Riley R."/>
            <person name="Ohm R."/>
            <person name="Sun H."/>
            <person name="Tunlid A."/>
            <person name="Henrissat B."/>
            <person name="Grigoriev I.V."/>
            <person name="Hibbett D.S."/>
            <person name="Martin F."/>
        </authorList>
    </citation>
    <scope>NUCLEOTIDE SEQUENCE [LARGE SCALE GENOMIC DNA]</scope>
    <source>
        <strain evidence="3">F 1598</strain>
    </source>
</reference>